<dbReference type="Pfam" id="PF22768">
    <property type="entry name" value="SPP1_Dit"/>
    <property type="match status" value="1"/>
</dbReference>
<dbReference type="NCBIfam" id="TIGR01633">
    <property type="entry name" value="phi3626_gp14_N"/>
    <property type="match status" value="1"/>
</dbReference>
<name>U6SMA6_9BACI</name>
<gene>
    <name evidence="3" type="ORF">A33I_14100</name>
</gene>
<protein>
    <recommendedName>
        <fullName evidence="5">Phage tail component, N-terminal domain-containing protein</fullName>
    </recommendedName>
</protein>
<evidence type="ECO:0000259" key="2">
    <source>
        <dbReference type="Pfam" id="PF22768"/>
    </source>
</evidence>
<dbReference type="InterPro" id="IPR006520">
    <property type="entry name" value="Dit_BPSPP_N"/>
</dbReference>
<proteinExistence type="predicted"/>
<organism evidence="3 4">
    <name type="scientific">Alkalihalophilus marmarensis DSM 21297</name>
    <dbReference type="NCBI Taxonomy" id="1188261"/>
    <lineage>
        <taxon>Bacteria</taxon>
        <taxon>Bacillati</taxon>
        <taxon>Bacillota</taxon>
        <taxon>Bacilli</taxon>
        <taxon>Bacillales</taxon>
        <taxon>Bacillaceae</taxon>
        <taxon>Alkalihalophilus</taxon>
    </lineage>
</organism>
<dbReference type="Gene3D" id="2.60.120.860">
    <property type="match status" value="2"/>
</dbReference>
<evidence type="ECO:0000313" key="3">
    <source>
        <dbReference type="EMBL" id="ERN52824.1"/>
    </source>
</evidence>
<dbReference type="AlphaFoldDB" id="U6SMA6"/>
<evidence type="ECO:0000259" key="1">
    <source>
        <dbReference type="Pfam" id="PF05709"/>
    </source>
</evidence>
<feature type="domain" description="Siphovirus-type tail component RIFT-related" evidence="1">
    <location>
        <begin position="17"/>
        <end position="119"/>
    </location>
</feature>
<dbReference type="RefSeq" id="WP_022628451.1">
    <property type="nucleotide sequence ID" value="NZ_ATAE01000031.1"/>
</dbReference>
<evidence type="ECO:0008006" key="5">
    <source>
        <dbReference type="Google" id="ProtNLM"/>
    </source>
</evidence>
<dbReference type="InterPro" id="IPR054738">
    <property type="entry name" value="Siphovirus-type_tail_C"/>
</dbReference>
<evidence type="ECO:0000313" key="4">
    <source>
        <dbReference type="Proteomes" id="UP000017170"/>
    </source>
</evidence>
<sequence length="475" mass="54039">MPHFNGIDLRKWVIVEDKTRSLAPPIYNDLVEVPATNGAYQSGQRLGVRQIAIPVTFIGTNRADWMLKAKHFIGHILTNEPKPLWFSDEPDVYYNAILSGDTNLEEFVQYGRTTLLFVCADPFKYDTQETKVNLNDGSTTVHYDGTYETKPRFKITFNQPVTHFEIKNHLNERILLGKPAAMTDTIVDPEELVFMDTMNSTSNWVLPDSVDNGYLEGEMSSSGGRFYPSLYGVGISPRAWQGPSLKRSIGASLQDFRVDVLVNLENVGFETGMMEVYLLDANNVTVAKIGVEDIWQNVAQVQGKFQLGPINNRMNMYALPDIKTGWNNYDGILRIVRVGNEFRPYWAKIDQNGNHNWVLSQRRYVDYDSRYANRITQIQLAARIWPSTAPSQQSFKEIKVFRLNQAQNDSQVANIAQTGDVIEIDTATQSIRKNGEVFLINDLSSEFFSLFRGENVLDVTPGVAEVEMSYERRWL</sequence>
<dbReference type="EMBL" id="ATAE01000031">
    <property type="protein sequence ID" value="ERN52824.1"/>
    <property type="molecule type" value="Genomic_DNA"/>
</dbReference>
<dbReference type="Proteomes" id="UP000017170">
    <property type="component" value="Unassembled WGS sequence"/>
</dbReference>
<reference evidence="3 4" key="1">
    <citation type="journal article" date="2013" name="Genome Announc.">
        <title>Genome Sequence of the Extreme Obligate Alkaliphile Bacillus marmarensis Strain DSM 21297.</title>
        <authorList>
            <person name="Wernick D.G."/>
            <person name="Choi K.Y."/>
            <person name="Tat C.A."/>
            <person name="Lafontaine Rivera J.G."/>
            <person name="Liao J.C."/>
        </authorList>
    </citation>
    <scope>NUCLEOTIDE SEQUENCE [LARGE SCALE GENOMIC DNA]</scope>
    <source>
        <strain evidence="3 4">DSM 21297</strain>
    </source>
</reference>
<accession>U6SMA6</accession>
<keyword evidence="4" id="KW-1185">Reference proteome</keyword>
<dbReference type="Pfam" id="PF05709">
    <property type="entry name" value="Sipho_tail"/>
    <property type="match status" value="1"/>
</dbReference>
<dbReference type="Gene3D" id="2.40.30.200">
    <property type="match status" value="1"/>
</dbReference>
<dbReference type="InterPro" id="IPR008841">
    <property type="entry name" value="Siphovirus-type_tail_N"/>
</dbReference>
<dbReference type="PATRIC" id="fig|1188261.3.peg.2247"/>
<feature type="domain" description="Siphovirus-type tail component C-terminal" evidence="2">
    <location>
        <begin position="399"/>
        <end position="474"/>
    </location>
</feature>
<comment type="caution">
    <text evidence="3">The sequence shown here is derived from an EMBL/GenBank/DDBJ whole genome shotgun (WGS) entry which is preliminary data.</text>
</comment>